<dbReference type="PROSITE" id="PS50125">
    <property type="entry name" value="GUANYLATE_CYCLASE_2"/>
    <property type="match status" value="1"/>
</dbReference>
<dbReference type="InterPro" id="IPR050697">
    <property type="entry name" value="Adenylyl/Guanylyl_Cyclase_3/4"/>
</dbReference>
<dbReference type="SUPFAM" id="SSF55781">
    <property type="entry name" value="GAF domain-like"/>
    <property type="match status" value="1"/>
</dbReference>
<dbReference type="CDD" id="cd07302">
    <property type="entry name" value="CHD"/>
    <property type="match status" value="1"/>
</dbReference>
<evidence type="ECO:0000259" key="2">
    <source>
        <dbReference type="PROSITE" id="PS50125"/>
    </source>
</evidence>
<evidence type="ECO:0000313" key="3">
    <source>
        <dbReference type="EMBL" id="ACL05900.1"/>
    </source>
</evidence>
<proteinExistence type="predicted"/>
<dbReference type="eggNOG" id="COG2203">
    <property type="taxonomic scope" value="Bacteria"/>
</dbReference>
<accession>B8FN30</accession>
<dbReference type="RefSeq" id="WP_015948947.1">
    <property type="nucleotide sequence ID" value="NC_011768.1"/>
</dbReference>
<keyword evidence="4" id="KW-1185">Reference proteome</keyword>
<dbReference type="InterPro" id="IPR003018">
    <property type="entry name" value="GAF"/>
</dbReference>
<dbReference type="PANTHER" id="PTHR43081">
    <property type="entry name" value="ADENYLATE CYCLASE, TERMINAL-DIFFERENTIATION SPECIFIC-RELATED"/>
    <property type="match status" value="1"/>
</dbReference>
<dbReference type="InterPro" id="IPR029787">
    <property type="entry name" value="Nucleotide_cyclase"/>
</dbReference>
<dbReference type="KEGG" id="dal:Dalk_4218"/>
<dbReference type="GO" id="GO:0004016">
    <property type="term" value="F:adenylate cyclase activity"/>
    <property type="evidence" value="ECO:0007669"/>
    <property type="project" value="UniProtKB-ARBA"/>
</dbReference>
<keyword evidence="1" id="KW-0175">Coiled coil</keyword>
<evidence type="ECO:0000256" key="1">
    <source>
        <dbReference type="SAM" id="Coils"/>
    </source>
</evidence>
<gene>
    <name evidence="3" type="ordered locus">Dalk_4218</name>
</gene>
<dbReference type="SUPFAM" id="SSF55073">
    <property type="entry name" value="Nucleotide cyclase"/>
    <property type="match status" value="1"/>
</dbReference>
<dbReference type="HOGENOM" id="CLU_000445_11_32_7"/>
<dbReference type="SMART" id="SM00044">
    <property type="entry name" value="CYCc"/>
    <property type="match status" value="1"/>
</dbReference>
<reference evidence="3 4" key="1">
    <citation type="journal article" date="2012" name="Environ. Microbiol.">
        <title>The genome sequence of Desulfatibacillum alkenivorans AK-01: a blueprint for anaerobic alkane oxidation.</title>
        <authorList>
            <person name="Callaghan A.V."/>
            <person name="Morris B.E."/>
            <person name="Pereira I.A."/>
            <person name="McInerney M.J."/>
            <person name="Austin R.N."/>
            <person name="Groves J.T."/>
            <person name="Kukor J.J."/>
            <person name="Suflita J.M."/>
            <person name="Young L.Y."/>
            <person name="Zylstra G.J."/>
            <person name="Wawrik B."/>
        </authorList>
    </citation>
    <scope>NUCLEOTIDE SEQUENCE [LARGE SCALE GENOMIC DNA]</scope>
    <source>
        <strain evidence="3 4">AK-01</strain>
    </source>
</reference>
<dbReference type="Pfam" id="PF13185">
    <property type="entry name" value="GAF_2"/>
    <property type="match status" value="1"/>
</dbReference>
<dbReference type="InterPro" id="IPR029016">
    <property type="entry name" value="GAF-like_dom_sf"/>
</dbReference>
<evidence type="ECO:0000313" key="4">
    <source>
        <dbReference type="Proteomes" id="UP000000739"/>
    </source>
</evidence>
<sequence length="556" mass="59960">MASTINFKRLVQTDAVHVLEDLAEALRLPVLVGDSAKRTLWGDEKAKASGGEFPVWLAGRIIGYVLGSPQAYCMASLLSHLSQQELEKREAMEQVLDKESEISLIHEIHYRLGASLDVAEIAMALVDEATSTVESTGASVMLLNEETGRLEIAAAFGRKMNDRPVLKPGVGIVGDVLLTGIPEVVPDVSKDARYVPGSYPICSLICVPIAAADRIIGAINISNQRPANYGEPEVKHVFALATHAAAAIDKARLHQTALKETCAPPAPEAAPPAKGAARLLCRIGGNGDSAKECCKETASVLFSGIRAYSGHYDSMGVEENFSFINDYVDAIGLPVLRNNGVIGDFQGDGIMALFPDMEGKGPEQAVRAAIEMHRDLRDFSEQRRKAAKLPVDMGIGIHTGSVSVGHIELGGERESVVLGEAAGVAAKLERLSKVYGLRVAVSGATWKALPKGKTYGLREADMVAMPGKDAAVTLYEVFGADPRGVRESKAKHLSAYEDALGLFRTREWEKAGRIFAKLHEFMPFDKLSLIYWRRCQAFIKSPPGNGWVGVSRLSEM</sequence>
<dbReference type="Pfam" id="PF00211">
    <property type="entry name" value="Guanylate_cyc"/>
    <property type="match status" value="1"/>
</dbReference>
<dbReference type="SMART" id="SM00065">
    <property type="entry name" value="GAF"/>
    <property type="match status" value="1"/>
</dbReference>
<organism evidence="3 4">
    <name type="scientific">Desulfatibacillum aliphaticivorans</name>
    <dbReference type="NCBI Taxonomy" id="218208"/>
    <lineage>
        <taxon>Bacteria</taxon>
        <taxon>Pseudomonadati</taxon>
        <taxon>Thermodesulfobacteriota</taxon>
        <taxon>Desulfobacteria</taxon>
        <taxon>Desulfobacterales</taxon>
        <taxon>Desulfatibacillaceae</taxon>
        <taxon>Desulfatibacillum</taxon>
    </lineage>
</organism>
<dbReference type="eggNOG" id="COG2114">
    <property type="taxonomic scope" value="Bacteria"/>
</dbReference>
<dbReference type="GO" id="GO:0035556">
    <property type="term" value="P:intracellular signal transduction"/>
    <property type="evidence" value="ECO:0007669"/>
    <property type="project" value="InterPro"/>
</dbReference>
<dbReference type="PANTHER" id="PTHR43081:SF1">
    <property type="entry name" value="ADENYLATE CYCLASE, TERMINAL-DIFFERENTIATION SPECIFIC"/>
    <property type="match status" value="1"/>
</dbReference>
<name>B8FN30_DESAL</name>
<protein>
    <submittedName>
        <fullName evidence="3">Adenylate/guanylate cyclase with GAF sensor(S)</fullName>
    </submittedName>
</protein>
<dbReference type="Gene3D" id="3.30.450.40">
    <property type="match status" value="1"/>
</dbReference>
<feature type="coiled-coil region" evidence="1">
    <location>
        <begin position="74"/>
        <end position="101"/>
    </location>
</feature>
<feature type="domain" description="Guanylate cyclase" evidence="2">
    <location>
        <begin position="299"/>
        <end position="429"/>
    </location>
</feature>
<dbReference type="InterPro" id="IPR001054">
    <property type="entry name" value="A/G_cyclase"/>
</dbReference>
<dbReference type="Gene3D" id="3.30.70.1230">
    <property type="entry name" value="Nucleotide cyclase"/>
    <property type="match status" value="1"/>
</dbReference>
<dbReference type="EMBL" id="CP001322">
    <property type="protein sequence ID" value="ACL05900.1"/>
    <property type="molecule type" value="Genomic_DNA"/>
</dbReference>
<dbReference type="AlphaFoldDB" id="B8FN30"/>
<dbReference type="GO" id="GO:0006171">
    <property type="term" value="P:cAMP biosynthetic process"/>
    <property type="evidence" value="ECO:0007669"/>
    <property type="project" value="TreeGrafter"/>
</dbReference>
<dbReference type="Proteomes" id="UP000000739">
    <property type="component" value="Chromosome"/>
</dbReference>